<reference evidence="2" key="2">
    <citation type="submission" date="2020-05" db="UniProtKB">
        <authorList>
            <consortium name="EnsemblMetazoa"/>
        </authorList>
    </citation>
    <scope>IDENTIFICATION</scope>
    <source>
        <strain evidence="2">IAEA</strain>
    </source>
</reference>
<keyword evidence="1" id="KW-0812">Transmembrane</keyword>
<evidence type="ECO:0000313" key="2">
    <source>
        <dbReference type="EnsemblMetazoa" id="GPPI031107-PA"/>
    </source>
</evidence>
<accession>A0A1B0BID2</accession>
<keyword evidence="1" id="KW-1133">Transmembrane helix</keyword>
<dbReference type="VEuPathDB" id="VectorBase:GPPI031107"/>
<protein>
    <submittedName>
        <fullName evidence="2">Uncharacterized protein</fullName>
    </submittedName>
</protein>
<proteinExistence type="predicted"/>
<dbReference type="EMBL" id="JXJN01014903">
    <property type="status" value="NOT_ANNOTATED_CDS"/>
    <property type="molecule type" value="Genomic_DNA"/>
</dbReference>
<evidence type="ECO:0000313" key="3">
    <source>
        <dbReference type="Proteomes" id="UP000092460"/>
    </source>
</evidence>
<dbReference type="AlphaFoldDB" id="A0A1B0BID2"/>
<keyword evidence="3" id="KW-1185">Reference proteome</keyword>
<evidence type="ECO:0000256" key="1">
    <source>
        <dbReference type="SAM" id="Phobius"/>
    </source>
</evidence>
<dbReference type="EnsemblMetazoa" id="GPPI031107-RA">
    <property type="protein sequence ID" value="GPPI031107-PA"/>
    <property type="gene ID" value="GPPI031107"/>
</dbReference>
<sequence>MLFDGQKCYVHHIENLYHIRHLLQIVDRNHNISLSIIFVLSGVLVFVFVMKHILKKHKFNSMKKSFQTALTQTMAKPKDGLNLEVQVLSP</sequence>
<feature type="transmembrane region" description="Helical" evidence="1">
    <location>
        <begin position="32"/>
        <end position="54"/>
    </location>
</feature>
<organism evidence="2 3">
    <name type="scientific">Glossina palpalis gambiensis</name>
    <dbReference type="NCBI Taxonomy" id="67801"/>
    <lineage>
        <taxon>Eukaryota</taxon>
        <taxon>Metazoa</taxon>
        <taxon>Ecdysozoa</taxon>
        <taxon>Arthropoda</taxon>
        <taxon>Hexapoda</taxon>
        <taxon>Insecta</taxon>
        <taxon>Pterygota</taxon>
        <taxon>Neoptera</taxon>
        <taxon>Endopterygota</taxon>
        <taxon>Diptera</taxon>
        <taxon>Brachycera</taxon>
        <taxon>Muscomorpha</taxon>
        <taxon>Hippoboscoidea</taxon>
        <taxon>Glossinidae</taxon>
        <taxon>Glossina</taxon>
    </lineage>
</organism>
<dbReference type="Proteomes" id="UP000092460">
    <property type="component" value="Unassembled WGS sequence"/>
</dbReference>
<reference evidence="3" key="1">
    <citation type="submission" date="2015-01" db="EMBL/GenBank/DDBJ databases">
        <authorList>
            <person name="Aksoy S."/>
            <person name="Warren W."/>
            <person name="Wilson R.K."/>
        </authorList>
    </citation>
    <scope>NUCLEOTIDE SEQUENCE [LARGE SCALE GENOMIC DNA]</scope>
    <source>
        <strain evidence="3">IAEA</strain>
    </source>
</reference>
<name>A0A1B0BID2_9MUSC</name>
<keyword evidence="1" id="KW-0472">Membrane</keyword>